<evidence type="ECO:0000259" key="12">
    <source>
        <dbReference type="PROSITE" id="PS51123"/>
    </source>
</evidence>
<dbReference type="SUPFAM" id="SSF103088">
    <property type="entry name" value="OmpA-like"/>
    <property type="match status" value="1"/>
</dbReference>
<dbReference type="PANTHER" id="PTHR30329:SF21">
    <property type="entry name" value="LIPOPROTEIN YIAD-RELATED"/>
    <property type="match status" value="1"/>
</dbReference>
<keyword evidence="4" id="KW-0812">Transmembrane</keyword>
<evidence type="ECO:0000313" key="13">
    <source>
        <dbReference type="EMBL" id="ADQ00134.1"/>
    </source>
</evidence>
<keyword evidence="6" id="KW-0406">Ion transport</keyword>
<geneLocation type="plasmid" evidence="13 14">
    <name>pHP-187</name>
</geneLocation>
<keyword evidence="8 10" id="KW-0472">Membrane</keyword>
<evidence type="ECO:0000256" key="7">
    <source>
        <dbReference type="ARBA" id="ARBA00023114"/>
    </source>
</evidence>
<protein>
    <submittedName>
        <fullName evidence="13">Outer membrane protein OprF</fullName>
    </submittedName>
</protein>
<dbReference type="InterPro" id="IPR036737">
    <property type="entry name" value="OmpA-like_sf"/>
</dbReference>
<dbReference type="PATRIC" id="fig|225937.3.peg.4355"/>
<keyword evidence="7" id="KW-0626">Porin</keyword>
<dbReference type="Gene3D" id="3.30.1330.60">
    <property type="entry name" value="OmpA-like domain"/>
    <property type="match status" value="1"/>
</dbReference>
<dbReference type="CDD" id="cd07185">
    <property type="entry name" value="OmpA_C-like"/>
    <property type="match status" value="1"/>
</dbReference>
<evidence type="ECO:0000256" key="10">
    <source>
        <dbReference type="PROSITE-ProRule" id="PRU00473"/>
    </source>
</evidence>
<dbReference type="PROSITE" id="PS51123">
    <property type="entry name" value="OMPA_2"/>
    <property type="match status" value="1"/>
</dbReference>
<feature type="domain" description="OmpA-like" evidence="12">
    <location>
        <begin position="256"/>
        <end position="374"/>
    </location>
</feature>
<keyword evidence="13" id="KW-0614">Plasmid</keyword>
<dbReference type="GO" id="GO:0015288">
    <property type="term" value="F:porin activity"/>
    <property type="evidence" value="ECO:0007669"/>
    <property type="project" value="UniProtKB-KW"/>
</dbReference>
<gene>
    <name evidence="13" type="ordered locus">HP15_p187g137</name>
</gene>
<dbReference type="AlphaFoldDB" id="E4PS99"/>
<proteinExistence type="predicted"/>
<name>E4PS99_MARAH</name>
<dbReference type="PRINTS" id="PR01021">
    <property type="entry name" value="OMPADOMAIN"/>
</dbReference>
<dbReference type="SUPFAM" id="SSF56925">
    <property type="entry name" value="OMPA-like"/>
    <property type="match status" value="1"/>
</dbReference>
<dbReference type="Proteomes" id="UP000007077">
    <property type="component" value="Plasmid pHP-187"/>
</dbReference>
<keyword evidence="5 11" id="KW-0732">Signal</keyword>
<evidence type="ECO:0000256" key="8">
    <source>
        <dbReference type="ARBA" id="ARBA00023136"/>
    </source>
</evidence>
<dbReference type="GO" id="GO:0046930">
    <property type="term" value="C:pore complex"/>
    <property type="evidence" value="ECO:0007669"/>
    <property type="project" value="UniProtKB-KW"/>
</dbReference>
<keyword evidence="2" id="KW-0813">Transport</keyword>
<evidence type="ECO:0000256" key="4">
    <source>
        <dbReference type="ARBA" id="ARBA00022692"/>
    </source>
</evidence>
<evidence type="ECO:0000256" key="9">
    <source>
        <dbReference type="ARBA" id="ARBA00023237"/>
    </source>
</evidence>
<dbReference type="Gene3D" id="2.40.160.20">
    <property type="match status" value="1"/>
</dbReference>
<sequence>MKRLPIVVAFFALPLSSALSAEPVNRLYLTPFIGYQFFDSKTNVDDAKTQGLGVEYRFSQQWAIELSYTSADPDVSFDKTHLDSMLGEPEFPIIEDPLPGSPAQSVGATGSSEFSAFRVDGLHYFAPLSQTLNPYVSAGVGHASIDQGDQTRLNVGAGLRFDFTDRLSLKSEVRQFHGVDDSVWDTQALIGISFAFDRAPVRRNEVRAVSEVAMVEPKPDGVIDSDGDGVPDDQDQCAGTDAARVAEVDSVGCLGEVKTLRTEVVSITFPLDSASIPAEFDSEIDRIAALILENTGTVIEIAGHADASGDSVYNQRLSQRRAESVASALISRNATIADRIKAVGYGETQPIATNETAQGREMNRRVEARVQVLR</sequence>
<evidence type="ECO:0000256" key="1">
    <source>
        <dbReference type="ARBA" id="ARBA00004571"/>
    </source>
</evidence>
<keyword evidence="9" id="KW-0998">Cell outer membrane</keyword>
<dbReference type="InterPro" id="IPR006665">
    <property type="entry name" value="OmpA-like"/>
</dbReference>
<keyword evidence="3" id="KW-1134">Transmembrane beta strand</keyword>
<accession>E4PS99</accession>
<evidence type="ECO:0000256" key="3">
    <source>
        <dbReference type="ARBA" id="ARBA00022452"/>
    </source>
</evidence>
<organism evidence="13 14">
    <name type="scientific">Marinobacter adhaerens (strain DSM 23420 / HP15)</name>
    <dbReference type="NCBI Taxonomy" id="225937"/>
    <lineage>
        <taxon>Bacteria</taxon>
        <taxon>Pseudomonadati</taxon>
        <taxon>Pseudomonadota</taxon>
        <taxon>Gammaproteobacteria</taxon>
        <taxon>Pseudomonadales</taxon>
        <taxon>Marinobacteraceae</taxon>
        <taxon>Marinobacter</taxon>
    </lineage>
</organism>
<feature type="signal peptide" evidence="11">
    <location>
        <begin position="1"/>
        <end position="21"/>
    </location>
</feature>
<dbReference type="InterPro" id="IPR006664">
    <property type="entry name" value="OMP_bac"/>
</dbReference>
<evidence type="ECO:0000256" key="2">
    <source>
        <dbReference type="ARBA" id="ARBA00022448"/>
    </source>
</evidence>
<dbReference type="Pfam" id="PF00691">
    <property type="entry name" value="OmpA"/>
    <property type="match status" value="1"/>
</dbReference>
<reference evidence="13 14" key="1">
    <citation type="journal article" date="2010" name="Stand. Genomic Sci.">
        <title>Complete genome sequence of Marinobacter adhaerens type strain (HP15), a diatom-interacting marine microorganism.</title>
        <authorList>
            <person name="Gardes A."/>
            <person name="Kaeppel E."/>
            <person name="Shehzad A."/>
            <person name="Seebah S."/>
            <person name="Teeling H."/>
            <person name="Yarza P."/>
            <person name="Glockner F.O."/>
            <person name="Grossart H.P."/>
            <person name="Ullrich M.S."/>
        </authorList>
    </citation>
    <scope>NUCLEOTIDE SEQUENCE [LARGE SCALE GENOMIC DNA]</scope>
    <source>
        <strain evidence="14">DSM 23420 / HP15</strain>
        <plasmid evidence="14">Plasmid pHP-187</plasmid>
    </source>
</reference>
<evidence type="ECO:0000256" key="5">
    <source>
        <dbReference type="ARBA" id="ARBA00022729"/>
    </source>
</evidence>
<dbReference type="Pfam" id="PF13505">
    <property type="entry name" value="OMP_b-brl"/>
    <property type="match status" value="1"/>
</dbReference>
<dbReference type="InterPro" id="IPR050330">
    <property type="entry name" value="Bact_OuterMem_StrucFunc"/>
</dbReference>
<dbReference type="PANTHER" id="PTHR30329">
    <property type="entry name" value="STATOR ELEMENT OF FLAGELLAR MOTOR COMPLEX"/>
    <property type="match status" value="1"/>
</dbReference>
<dbReference type="EMBL" id="CP001980">
    <property type="protein sequence ID" value="ADQ00134.1"/>
    <property type="molecule type" value="Genomic_DNA"/>
</dbReference>
<evidence type="ECO:0000313" key="14">
    <source>
        <dbReference type="Proteomes" id="UP000007077"/>
    </source>
</evidence>
<dbReference type="GO" id="GO:0006811">
    <property type="term" value="P:monoatomic ion transport"/>
    <property type="evidence" value="ECO:0007669"/>
    <property type="project" value="UniProtKB-KW"/>
</dbReference>
<evidence type="ECO:0000256" key="6">
    <source>
        <dbReference type="ARBA" id="ARBA00023065"/>
    </source>
</evidence>
<dbReference type="GO" id="GO:0009279">
    <property type="term" value="C:cell outer membrane"/>
    <property type="evidence" value="ECO:0007669"/>
    <property type="project" value="UniProtKB-SubCell"/>
</dbReference>
<dbReference type="KEGG" id="mad:HP15_p187g137"/>
<evidence type="ECO:0000256" key="11">
    <source>
        <dbReference type="SAM" id="SignalP"/>
    </source>
</evidence>
<dbReference type="InterPro" id="IPR027385">
    <property type="entry name" value="Beta-barrel_OMP"/>
</dbReference>
<comment type="subcellular location">
    <subcellularLocation>
        <location evidence="1">Cell outer membrane</location>
        <topology evidence="1">Multi-pass membrane protein</topology>
    </subcellularLocation>
</comment>
<dbReference type="InterPro" id="IPR011250">
    <property type="entry name" value="OMP/PagP_B-barrel"/>
</dbReference>
<dbReference type="HOGENOM" id="CLU_031536_2_0_6"/>
<reference evidence="14" key="2">
    <citation type="submission" date="2010-02" db="EMBL/GenBank/DDBJ databases">
        <title>Complete genome sequence of Marinobacter adhaerens type strain (HP15).</title>
        <authorList>
            <person name="Gaerdes A.A.M."/>
            <person name="Kaeppel E."/>
            <person name="Shezad A."/>
            <person name="Seebah S."/>
            <person name="Teeling H."/>
            <person name="Yarza P."/>
            <person name="Gloeckner F.O."/>
            <person name="Ullrich M.S."/>
        </authorList>
    </citation>
    <scope>NUCLEOTIDE SEQUENCE [LARGE SCALE GENOMIC DNA]</scope>
    <source>
        <strain evidence="14">DSM 23420 / HP15</strain>
        <plasmid evidence="14">Plasmid pHP-187</plasmid>
    </source>
</reference>
<feature type="chain" id="PRO_5003187411" evidence="11">
    <location>
        <begin position="22"/>
        <end position="374"/>
    </location>
</feature>